<dbReference type="InterPro" id="IPR050707">
    <property type="entry name" value="HTH_MetabolicPath_Reg"/>
</dbReference>
<dbReference type="SUPFAM" id="SSF46785">
    <property type="entry name" value="Winged helix' DNA-binding domain"/>
    <property type="match status" value="1"/>
</dbReference>
<evidence type="ECO:0000313" key="7">
    <source>
        <dbReference type="Proteomes" id="UP001218231"/>
    </source>
</evidence>
<dbReference type="EMBL" id="CP117418">
    <property type="protein sequence ID" value="WCT80133.1"/>
    <property type="molecule type" value="Genomic_DNA"/>
</dbReference>
<accession>A0ABY7U3R9</accession>
<geneLocation type="plasmid" evidence="6 7">
    <name>unnamed1</name>
</geneLocation>
<dbReference type="Pfam" id="PF09339">
    <property type="entry name" value="HTH_IclR"/>
    <property type="match status" value="1"/>
</dbReference>
<evidence type="ECO:0000259" key="5">
    <source>
        <dbReference type="PROSITE" id="PS51078"/>
    </source>
</evidence>
<evidence type="ECO:0000313" key="6">
    <source>
        <dbReference type="EMBL" id="WCT80133.1"/>
    </source>
</evidence>
<dbReference type="PROSITE" id="PS51077">
    <property type="entry name" value="HTH_ICLR"/>
    <property type="match status" value="1"/>
</dbReference>
<dbReference type="Pfam" id="PF01614">
    <property type="entry name" value="IclR_C"/>
    <property type="match status" value="1"/>
</dbReference>
<dbReference type="Proteomes" id="UP001218231">
    <property type="component" value="Plasmid unnamed1"/>
</dbReference>
<dbReference type="Gene3D" id="3.30.450.40">
    <property type="match status" value="1"/>
</dbReference>
<keyword evidence="3" id="KW-0804">Transcription</keyword>
<feature type="domain" description="IclR-ED" evidence="5">
    <location>
        <begin position="74"/>
        <end position="255"/>
    </location>
</feature>
<dbReference type="PANTHER" id="PTHR30136">
    <property type="entry name" value="HELIX-TURN-HELIX TRANSCRIPTIONAL REGULATOR, ICLR FAMILY"/>
    <property type="match status" value="1"/>
</dbReference>
<dbReference type="InterPro" id="IPR036390">
    <property type="entry name" value="WH_DNA-bd_sf"/>
</dbReference>
<dbReference type="InterPro" id="IPR036388">
    <property type="entry name" value="WH-like_DNA-bd_sf"/>
</dbReference>
<proteinExistence type="predicted"/>
<dbReference type="InterPro" id="IPR014757">
    <property type="entry name" value="Tscrpt_reg_IclR_C"/>
</dbReference>
<keyword evidence="7" id="KW-1185">Reference proteome</keyword>
<dbReference type="SUPFAM" id="SSF55781">
    <property type="entry name" value="GAF domain-like"/>
    <property type="match status" value="1"/>
</dbReference>
<protein>
    <submittedName>
        <fullName evidence="6">IclR family transcriptional regulator</fullName>
    </submittedName>
</protein>
<dbReference type="InterPro" id="IPR005471">
    <property type="entry name" value="Tscrpt_reg_IclR_N"/>
</dbReference>
<reference evidence="6 7" key="1">
    <citation type="submission" date="2023-02" db="EMBL/GenBank/DDBJ databases">
        <title>Genome sequence of Novosphingobium humi KACC 19094.</title>
        <authorList>
            <person name="Kim S."/>
            <person name="Heo J."/>
            <person name="Kwon S.-W."/>
        </authorList>
    </citation>
    <scope>NUCLEOTIDE SEQUENCE [LARGE SCALE GENOMIC DNA]</scope>
    <source>
        <strain evidence="6 7">KACC 19094</strain>
        <plasmid evidence="6 7">unnamed1</plasmid>
    </source>
</reference>
<keyword evidence="6" id="KW-0614">Plasmid</keyword>
<dbReference type="InterPro" id="IPR029016">
    <property type="entry name" value="GAF-like_dom_sf"/>
</dbReference>
<keyword evidence="1" id="KW-0805">Transcription regulation</keyword>
<feature type="domain" description="HTH iclR-type" evidence="4">
    <location>
        <begin position="12"/>
        <end position="71"/>
    </location>
</feature>
<dbReference type="SMART" id="SM00346">
    <property type="entry name" value="HTH_ICLR"/>
    <property type="match status" value="1"/>
</dbReference>
<keyword evidence="2" id="KW-0238">DNA-binding</keyword>
<name>A0ABY7U3R9_9SPHN</name>
<gene>
    <name evidence="6" type="ORF">PQ457_19195</name>
</gene>
<dbReference type="PANTHER" id="PTHR30136:SF24">
    <property type="entry name" value="HTH-TYPE TRANSCRIPTIONAL REPRESSOR ALLR"/>
    <property type="match status" value="1"/>
</dbReference>
<evidence type="ECO:0000259" key="4">
    <source>
        <dbReference type="PROSITE" id="PS51077"/>
    </source>
</evidence>
<organism evidence="6 7">
    <name type="scientific">Novosphingobium humi</name>
    <dbReference type="NCBI Taxonomy" id="2282397"/>
    <lineage>
        <taxon>Bacteria</taxon>
        <taxon>Pseudomonadati</taxon>
        <taxon>Pseudomonadota</taxon>
        <taxon>Alphaproteobacteria</taxon>
        <taxon>Sphingomonadales</taxon>
        <taxon>Sphingomonadaceae</taxon>
        <taxon>Novosphingobium</taxon>
    </lineage>
</organism>
<evidence type="ECO:0000256" key="1">
    <source>
        <dbReference type="ARBA" id="ARBA00023015"/>
    </source>
</evidence>
<dbReference type="Gene3D" id="1.10.10.10">
    <property type="entry name" value="Winged helix-like DNA-binding domain superfamily/Winged helix DNA-binding domain"/>
    <property type="match status" value="1"/>
</dbReference>
<evidence type="ECO:0000256" key="2">
    <source>
        <dbReference type="ARBA" id="ARBA00023125"/>
    </source>
</evidence>
<evidence type="ECO:0000256" key="3">
    <source>
        <dbReference type="ARBA" id="ARBA00023163"/>
    </source>
</evidence>
<dbReference type="PROSITE" id="PS51078">
    <property type="entry name" value="ICLR_ED"/>
    <property type="match status" value="1"/>
</dbReference>
<sequence length="261" mass="27566">MAGDVAHGTPTIAALARSLAMLEAILSDRDGRSVAAIATAIGLPVATAHRQVATLVAEDFLARLPARQFGPGKRLMRLIQMFDEKQVIATAAASTLHRLAADLDCVVQLGTLESDMVTYRIKTGAKAGDLFTRVGLQLEAYCSGIGKVLLAHLPEAQREAYLATGPFPALTAHTITSPAKLRQELVQVMRDGLARDMEETAEGLSCVAVPVAMPDGRVLVAISASRTTRNIQAFSANDLGRLRDAAKNIEAAVALAKGMTV</sequence>